<dbReference type="PaxDb" id="8022-A0A060YM96"/>
<name>A0A060YM96_ONCMY</name>
<protein>
    <submittedName>
        <fullName evidence="2">Uncharacterized protein</fullName>
    </submittedName>
</protein>
<feature type="compositionally biased region" description="Polar residues" evidence="1">
    <location>
        <begin position="34"/>
        <end position="43"/>
    </location>
</feature>
<dbReference type="AlphaFoldDB" id="A0A060YM96"/>
<gene>
    <name evidence="2" type="ORF">GSONMT00018469001</name>
</gene>
<sequence>FLLCLSVPLLRVICKMESQVNQLDYVNQARSRQAVHNHTQSSGAGLYHHPDLLLSPSKHPRQPESTYRISPCPQTDQSHSIRKSPLPQTDQSQSYRKSPCPQTDQSGNSGHTGSRRCSSPPESEQPQNQGGGVREARGPLTPLMRALIELEETRTTEGRAPCKKQPQYH</sequence>
<evidence type="ECO:0000256" key="1">
    <source>
        <dbReference type="SAM" id="MobiDB-lite"/>
    </source>
</evidence>
<feature type="region of interest" description="Disordered" evidence="1">
    <location>
        <begin position="34"/>
        <end position="169"/>
    </location>
</feature>
<dbReference type="STRING" id="8022.A0A060YM96"/>
<dbReference type="EMBL" id="FR914303">
    <property type="protein sequence ID" value="CDQ93013.1"/>
    <property type="molecule type" value="Genomic_DNA"/>
</dbReference>
<dbReference type="Proteomes" id="UP000193380">
    <property type="component" value="Unassembled WGS sequence"/>
</dbReference>
<feature type="compositionally biased region" description="Polar residues" evidence="1">
    <location>
        <begin position="63"/>
        <end position="78"/>
    </location>
</feature>
<evidence type="ECO:0000313" key="3">
    <source>
        <dbReference type="Proteomes" id="UP000193380"/>
    </source>
</evidence>
<reference evidence="2" key="1">
    <citation type="journal article" date="2014" name="Nat. Commun.">
        <title>The rainbow trout genome provides novel insights into evolution after whole-genome duplication in vertebrates.</title>
        <authorList>
            <person name="Berthelot C."/>
            <person name="Brunet F."/>
            <person name="Chalopin D."/>
            <person name="Juanchich A."/>
            <person name="Bernard M."/>
            <person name="Noel B."/>
            <person name="Bento P."/>
            <person name="Da Silva C."/>
            <person name="Labadie K."/>
            <person name="Alberti A."/>
            <person name="Aury J.M."/>
            <person name="Louis A."/>
            <person name="Dehais P."/>
            <person name="Bardou P."/>
            <person name="Montfort J."/>
            <person name="Klopp C."/>
            <person name="Cabau C."/>
            <person name="Gaspin C."/>
            <person name="Thorgaard G.H."/>
            <person name="Boussaha M."/>
            <person name="Quillet E."/>
            <person name="Guyomard R."/>
            <person name="Galiana D."/>
            <person name="Bobe J."/>
            <person name="Volff J.N."/>
            <person name="Genet C."/>
            <person name="Wincker P."/>
            <person name="Jaillon O."/>
            <person name="Roest Crollius H."/>
            <person name="Guiguen Y."/>
        </authorList>
    </citation>
    <scope>NUCLEOTIDE SEQUENCE [LARGE SCALE GENOMIC DNA]</scope>
</reference>
<evidence type="ECO:0000313" key="2">
    <source>
        <dbReference type="EMBL" id="CDQ93013.1"/>
    </source>
</evidence>
<reference evidence="2" key="2">
    <citation type="submission" date="2014-03" db="EMBL/GenBank/DDBJ databases">
        <authorList>
            <person name="Genoscope - CEA"/>
        </authorList>
    </citation>
    <scope>NUCLEOTIDE SEQUENCE</scope>
</reference>
<organism evidence="2 3">
    <name type="scientific">Oncorhynchus mykiss</name>
    <name type="common">Rainbow trout</name>
    <name type="synonym">Salmo gairdneri</name>
    <dbReference type="NCBI Taxonomy" id="8022"/>
    <lineage>
        <taxon>Eukaryota</taxon>
        <taxon>Metazoa</taxon>
        <taxon>Chordata</taxon>
        <taxon>Craniata</taxon>
        <taxon>Vertebrata</taxon>
        <taxon>Euteleostomi</taxon>
        <taxon>Actinopterygii</taxon>
        <taxon>Neopterygii</taxon>
        <taxon>Teleostei</taxon>
        <taxon>Protacanthopterygii</taxon>
        <taxon>Salmoniformes</taxon>
        <taxon>Salmonidae</taxon>
        <taxon>Salmoninae</taxon>
        <taxon>Oncorhynchus</taxon>
    </lineage>
</organism>
<accession>A0A060YM96</accession>
<proteinExistence type="predicted"/>
<feature type="compositionally biased region" description="Polar residues" evidence="1">
    <location>
        <begin position="86"/>
        <end position="128"/>
    </location>
</feature>
<feature type="non-terminal residue" evidence="2">
    <location>
        <position position="1"/>
    </location>
</feature>